<dbReference type="AlphaFoldDB" id="A0A392MCZ9"/>
<feature type="non-terminal residue" evidence="2">
    <location>
        <position position="213"/>
    </location>
</feature>
<gene>
    <name evidence="2" type="ORF">A2U01_0005824</name>
</gene>
<dbReference type="InterPro" id="IPR006527">
    <property type="entry name" value="F-box-assoc_dom_typ1"/>
</dbReference>
<organism evidence="2 3">
    <name type="scientific">Trifolium medium</name>
    <dbReference type="NCBI Taxonomy" id="97028"/>
    <lineage>
        <taxon>Eukaryota</taxon>
        <taxon>Viridiplantae</taxon>
        <taxon>Streptophyta</taxon>
        <taxon>Embryophyta</taxon>
        <taxon>Tracheophyta</taxon>
        <taxon>Spermatophyta</taxon>
        <taxon>Magnoliopsida</taxon>
        <taxon>eudicotyledons</taxon>
        <taxon>Gunneridae</taxon>
        <taxon>Pentapetalae</taxon>
        <taxon>rosids</taxon>
        <taxon>fabids</taxon>
        <taxon>Fabales</taxon>
        <taxon>Fabaceae</taxon>
        <taxon>Papilionoideae</taxon>
        <taxon>50 kb inversion clade</taxon>
        <taxon>NPAAA clade</taxon>
        <taxon>Hologalegina</taxon>
        <taxon>IRL clade</taxon>
        <taxon>Trifolieae</taxon>
        <taxon>Trifolium</taxon>
    </lineage>
</organism>
<name>A0A392MCZ9_9FABA</name>
<dbReference type="EMBL" id="LXQA010007725">
    <property type="protein sequence ID" value="MCH84985.1"/>
    <property type="molecule type" value="Genomic_DNA"/>
</dbReference>
<evidence type="ECO:0000313" key="2">
    <source>
        <dbReference type="EMBL" id="MCH84985.1"/>
    </source>
</evidence>
<feature type="domain" description="F-box associated beta-propeller type 1" evidence="1">
    <location>
        <begin position="36"/>
        <end position="165"/>
    </location>
</feature>
<keyword evidence="3" id="KW-1185">Reference proteome</keyword>
<evidence type="ECO:0000313" key="3">
    <source>
        <dbReference type="Proteomes" id="UP000265520"/>
    </source>
</evidence>
<proteinExistence type="predicted"/>
<comment type="caution">
    <text evidence="2">The sequence shown here is derived from an EMBL/GenBank/DDBJ whole genome shotgun (WGS) entry which is preliminary data.</text>
</comment>
<dbReference type="Proteomes" id="UP000265520">
    <property type="component" value="Unassembled WGS sequence"/>
</dbReference>
<dbReference type="PANTHER" id="PTHR31672">
    <property type="entry name" value="BNACNNG10540D PROTEIN"/>
    <property type="match status" value="1"/>
</dbReference>
<reference evidence="2 3" key="1">
    <citation type="journal article" date="2018" name="Front. Plant Sci.">
        <title>Red Clover (Trifolium pratense) and Zigzag Clover (T. medium) - A Picture of Genomic Similarities and Differences.</title>
        <authorList>
            <person name="Dluhosova J."/>
            <person name="Istvanek J."/>
            <person name="Nedelnik J."/>
            <person name="Repkova J."/>
        </authorList>
    </citation>
    <scope>NUCLEOTIDE SEQUENCE [LARGE SCALE GENOMIC DNA]</scope>
    <source>
        <strain evidence="3">cv. 10/8</strain>
        <tissue evidence="2">Leaf</tissue>
    </source>
</reference>
<dbReference type="InterPro" id="IPR050796">
    <property type="entry name" value="SCF_F-box_component"/>
</dbReference>
<dbReference type="PANTHER" id="PTHR31672:SF13">
    <property type="entry name" value="F-BOX PROTEIN CPR30-LIKE"/>
    <property type="match status" value="1"/>
</dbReference>
<protein>
    <submittedName>
        <fullName evidence="2">F-box protein</fullName>
    </submittedName>
</protein>
<accession>A0A392MCZ9</accession>
<evidence type="ECO:0000259" key="1">
    <source>
        <dbReference type="Pfam" id="PF07734"/>
    </source>
</evidence>
<dbReference type="InterPro" id="IPR017451">
    <property type="entry name" value="F-box-assoc_interact_dom"/>
</dbReference>
<dbReference type="NCBIfam" id="TIGR01640">
    <property type="entry name" value="F_box_assoc_1"/>
    <property type="match status" value="1"/>
</dbReference>
<sequence length="213" mass="25140">MNSGRGMKKKETLYVPQDLIIQILLRLPVMSLLRFKCVHDISSCLEFFSLRNNTWNEIEGTQFLYINYHIEPRVGPFFNGAIHWLASNENLLMDIILAFDLTKRELLEMPFPDGFNHDFEDCDFWVFGEFLSLWAMDYDNDTFEIWVMKEYKVHSSWTKTLVFPIYETSTPYFYPICSTKSGDIVGKDGDTVLQKYNDKGQLLEYESYYECSL</sequence>
<dbReference type="Pfam" id="PF07734">
    <property type="entry name" value="FBA_1"/>
    <property type="match status" value="1"/>
</dbReference>